<proteinExistence type="predicted"/>
<gene>
    <name evidence="4" type="ORF">OG549_26975</name>
</gene>
<feature type="chain" id="PRO_5043435356" evidence="2">
    <location>
        <begin position="25"/>
        <end position="230"/>
    </location>
</feature>
<dbReference type="InterPro" id="IPR025326">
    <property type="entry name" value="DUF4232"/>
</dbReference>
<protein>
    <submittedName>
        <fullName evidence="4">DUF4232 domain-containing protein</fullName>
    </submittedName>
</protein>
<evidence type="ECO:0000259" key="3">
    <source>
        <dbReference type="Pfam" id="PF14016"/>
    </source>
</evidence>
<feature type="signal peptide" evidence="2">
    <location>
        <begin position="1"/>
        <end position="24"/>
    </location>
</feature>
<keyword evidence="2" id="KW-0732">Signal</keyword>
<dbReference type="EMBL" id="CP108318">
    <property type="protein sequence ID" value="WTW63990.1"/>
    <property type="molecule type" value="Genomic_DNA"/>
</dbReference>
<feature type="region of interest" description="Disordered" evidence="1">
    <location>
        <begin position="211"/>
        <end position="230"/>
    </location>
</feature>
<feature type="domain" description="DUF4232" evidence="3">
    <location>
        <begin position="95"/>
        <end position="223"/>
    </location>
</feature>
<accession>A0AAU2V9L7</accession>
<reference evidence="4" key="1">
    <citation type="submission" date="2022-10" db="EMBL/GenBank/DDBJ databases">
        <title>The complete genomes of actinobacterial strains from the NBC collection.</title>
        <authorList>
            <person name="Joergensen T.S."/>
            <person name="Alvarez Arevalo M."/>
            <person name="Sterndorff E.B."/>
            <person name="Faurdal D."/>
            <person name="Vuksanovic O."/>
            <person name="Mourched A.-S."/>
            <person name="Charusanti P."/>
            <person name="Shaw S."/>
            <person name="Blin K."/>
            <person name="Weber T."/>
        </authorList>
    </citation>
    <scope>NUCLEOTIDE SEQUENCE</scope>
    <source>
        <strain evidence="4">NBC_00003</strain>
    </source>
</reference>
<feature type="region of interest" description="Disordered" evidence="1">
    <location>
        <begin position="29"/>
        <end position="113"/>
    </location>
</feature>
<evidence type="ECO:0000256" key="1">
    <source>
        <dbReference type="SAM" id="MobiDB-lite"/>
    </source>
</evidence>
<feature type="compositionally biased region" description="Low complexity" evidence="1">
    <location>
        <begin position="29"/>
        <end position="68"/>
    </location>
</feature>
<organism evidence="4">
    <name type="scientific">Streptomyces sp. NBC_00003</name>
    <dbReference type="NCBI Taxonomy" id="2903608"/>
    <lineage>
        <taxon>Bacteria</taxon>
        <taxon>Bacillati</taxon>
        <taxon>Actinomycetota</taxon>
        <taxon>Actinomycetes</taxon>
        <taxon>Kitasatosporales</taxon>
        <taxon>Streptomycetaceae</taxon>
        <taxon>Streptomyces</taxon>
    </lineage>
</organism>
<evidence type="ECO:0000256" key="2">
    <source>
        <dbReference type="SAM" id="SignalP"/>
    </source>
</evidence>
<name>A0AAU2V9L7_9ACTN</name>
<dbReference type="Pfam" id="PF14016">
    <property type="entry name" value="DUF4232"/>
    <property type="match status" value="1"/>
</dbReference>
<feature type="compositionally biased region" description="Gly residues" evidence="1">
    <location>
        <begin position="74"/>
        <end position="93"/>
    </location>
</feature>
<evidence type="ECO:0000313" key="4">
    <source>
        <dbReference type="EMBL" id="WTW63990.1"/>
    </source>
</evidence>
<dbReference type="AlphaFoldDB" id="A0AAU2V9L7"/>
<dbReference type="PROSITE" id="PS51257">
    <property type="entry name" value="PROKAR_LIPOPROTEIN"/>
    <property type="match status" value="1"/>
</dbReference>
<sequence>MSGNRRKAFLVSAVLVGGAMLMTACQDTDADAGAAQGSSSATPGGKEATSSGSTATGGSQGSSQSGGKDSAGKSSGGQGAAAGTGSGGNGKGGNCRTPDLKITASDSTISGDPEGTVAVTLKNVGGHDCAISGFAGVDLKTNAGSLSAKRTAQKPGPGVLKSGKSVSFGITYPLNKTGGSGVRITGLLVTPPNETKTVTLAWPGAASLPVTEGADSQVKVGPIGSAGQGD</sequence>